<comment type="similarity">
    <text evidence="2">Belongs to the germin family.</text>
</comment>
<sequence>MFAKINLASASAILAFCSLATAAPQKRDTPAADEASLTTKLRLANSAIERYALLPEDKDWVFDFKTSPAPLANRETFPALVGSGGGLAYATFPGCSMAFVHLHPRSSELFIVTEGSLMTSMVTEAGVVDPATGAPRVIQTELSAGQMTHFPQGAFHTQVNPTCNNVTAVAAFTGDEDFGATAIAEQFFAYGDDILAASLGGQTTIGGKDFDAIRAVIPKGVMIRLEECVKKCGPQ</sequence>
<dbReference type="AlphaFoldDB" id="A0A9P9BRA8"/>
<keyword evidence="5" id="KW-0464">Manganese</keyword>
<organism evidence="8 9">
    <name type="scientific">Microdochium trichocladiopsis</name>
    <dbReference type="NCBI Taxonomy" id="1682393"/>
    <lineage>
        <taxon>Eukaryota</taxon>
        <taxon>Fungi</taxon>
        <taxon>Dikarya</taxon>
        <taxon>Ascomycota</taxon>
        <taxon>Pezizomycotina</taxon>
        <taxon>Sordariomycetes</taxon>
        <taxon>Xylariomycetidae</taxon>
        <taxon>Xylariales</taxon>
        <taxon>Microdochiaceae</taxon>
        <taxon>Microdochium</taxon>
    </lineage>
</organism>
<comment type="caution">
    <text evidence="8">The sequence shown here is derived from an EMBL/GenBank/DDBJ whole genome shotgun (WGS) entry which is preliminary data.</text>
</comment>
<evidence type="ECO:0000256" key="2">
    <source>
        <dbReference type="ARBA" id="ARBA00007456"/>
    </source>
</evidence>
<evidence type="ECO:0000256" key="3">
    <source>
        <dbReference type="ARBA" id="ARBA00022525"/>
    </source>
</evidence>
<protein>
    <submittedName>
        <fullName evidence="8">Spherulin</fullName>
    </submittedName>
</protein>
<gene>
    <name evidence="8" type="ORF">B0I36DRAFT_366226</name>
</gene>
<dbReference type="RefSeq" id="XP_046009914.1">
    <property type="nucleotide sequence ID" value="XM_046159258.1"/>
</dbReference>
<keyword evidence="9" id="KW-1185">Reference proteome</keyword>
<dbReference type="SMART" id="SM00835">
    <property type="entry name" value="Cupin_1"/>
    <property type="match status" value="1"/>
</dbReference>
<dbReference type="PANTHER" id="PTHR31238">
    <property type="entry name" value="GERMIN-LIKE PROTEIN SUBFAMILY 3 MEMBER 3"/>
    <property type="match status" value="1"/>
</dbReference>
<dbReference type="Pfam" id="PF00190">
    <property type="entry name" value="Cupin_1"/>
    <property type="match status" value="1"/>
</dbReference>
<feature type="chain" id="PRO_5040149736" evidence="6">
    <location>
        <begin position="23"/>
        <end position="235"/>
    </location>
</feature>
<evidence type="ECO:0000256" key="4">
    <source>
        <dbReference type="ARBA" id="ARBA00022723"/>
    </source>
</evidence>
<dbReference type="Proteomes" id="UP000756346">
    <property type="component" value="Unassembled WGS sequence"/>
</dbReference>
<dbReference type="Gene3D" id="2.60.120.10">
    <property type="entry name" value="Jelly Rolls"/>
    <property type="match status" value="1"/>
</dbReference>
<dbReference type="EMBL" id="JAGTJQ010000008">
    <property type="protein sequence ID" value="KAH7026697.1"/>
    <property type="molecule type" value="Genomic_DNA"/>
</dbReference>
<keyword evidence="3" id="KW-0964">Secreted</keyword>
<evidence type="ECO:0000313" key="8">
    <source>
        <dbReference type="EMBL" id="KAH7026697.1"/>
    </source>
</evidence>
<dbReference type="OrthoDB" id="1921208at2759"/>
<evidence type="ECO:0000256" key="6">
    <source>
        <dbReference type="SAM" id="SignalP"/>
    </source>
</evidence>
<reference evidence="8" key="1">
    <citation type="journal article" date="2021" name="Nat. Commun.">
        <title>Genetic determinants of endophytism in the Arabidopsis root mycobiome.</title>
        <authorList>
            <person name="Mesny F."/>
            <person name="Miyauchi S."/>
            <person name="Thiergart T."/>
            <person name="Pickel B."/>
            <person name="Atanasova L."/>
            <person name="Karlsson M."/>
            <person name="Huettel B."/>
            <person name="Barry K.W."/>
            <person name="Haridas S."/>
            <person name="Chen C."/>
            <person name="Bauer D."/>
            <person name="Andreopoulos W."/>
            <person name="Pangilinan J."/>
            <person name="LaButti K."/>
            <person name="Riley R."/>
            <person name="Lipzen A."/>
            <person name="Clum A."/>
            <person name="Drula E."/>
            <person name="Henrissat B."/>
            <person name="Kohler A."/>
            <person name="Grigoriev I.V."/>
            <person name="Martin F.M."/>
            <person name="Hacquard S."/>
        </authorList>
    </citation>
    <scope>NUCLEOTIDE SEQUENCE</scope>
    <source>
        <strain evidence="8">MPI-CAGE-CH-0230</strain>
    </source>
</reference>
<dbReference type="GeneID" id="70188804"/>
<evidence type="ECO:0000259" key="7">
    <source>
        <dbReference type="SMART" id="SM00835"/>
    </source>
</evidence>
<accession>A0A9P9BRA8</accession>
<dbReference type="InterPro" id="IPR014710">
    <property type="entry name" value="RmlC-like_jellyroll"/>
</dbReference>
<keyword evidence="6" id="KW-0732">Signal</keyword>
<proteinExistence type="inferred from homology"/>
<dbReference type="InterPro" id="IPR011051">
    <property type="entry name" value="RmlC_Cupin_sf"/>
</dbReference>
<feature type="domain" description="Cupin type-1" evidence="7">
    <location>
        <begin position="51"/>
        <end position="211"/>
    </location>
</feature>
<dbReference type="CDD" id="cd02241">
    <property type="entry name" value="cupin_OxOx"/>
    <property type="match status" value="1"/>
</dbReference>
<dbReference type="InterPro" id="IPR001929">
    <property type="entry name" value="Germin"/>
</dbReference>
<feature type="signal peptide" evidence="6">
    <location>
        <begin position="1"/>
        <end position="22"/>
    </location>
</feature>
<evidence type="ECO:0000256" key="1">
    <source>
        <dbReference type="ARBA" id="ARBA00004613"/>
    </source>
</evidence>
<dbReference type="SUPFAM" id="SSF51182">
    <property type="entry name" value="RmlC-like cupins"/>
    <property type="match status" value="1"/>
</dbReference>
<comment type="subcellular location">
    <subcellularLocation>
        <location evidence="1">Secreted</location>
    </subcellularLocation>
</comment>
<keyword evidence="4" id="KW-0479">Metal-binding</keyword>
<name>A0A9P9BRA8_9PEZI</name>
<dbReference type="GO" id="GO:0030145">
    <property type="term" value="F:manganese ion binding"/>
    <property type="evidence" value="ECO:0007669"/>
    <property type="project" value="InterPro"/>
</dbReference>
<dbReference type="GO" id="GO:0005576">
    <property type="term" value="C:extracellular region"/>
    <property type="evidence" value="ECO:0007669"/>
    <property type="project" value="UniProtKB-SubCell"/>
</dbReference>
<dbReference type="InterPro" id="IPR006045">
    <property type="entry name" value="Cupin_1"/>
</dbReference>
<evidence type="ECO:0000313" key="9">
    <source>
        <dbReference type="Proteomes" id="UP000756346"/>
    </source>
</evidence>
<evidence type="ECO:0000256" key="5">
    <source>
        <dbReference type="ARBA" id="ARBA00023211"/>
    </source>
</evidence>